<evidence type="ECO:0000256" key="1">
    <source>
        <dbReference type="ARBA" id="ARBA00009986"/>
    </source>
</evidence>
<dbReference type="CDD" id="cd07149">
    <property type="entry name" value="ALDH_y4uC"/>
    <property type="match status" value="1"/>
</dbReference>
<dbReference type="FunFam" id="3.40.605.10:FF:000007">
    <property type="entry name" value="NAD/NADP-dependent betaine aldehyde dehydrogenase"/>
    <property type="match status" value="1"/>
</dbReference>
<dbReference type="Proteomes" id="UP000248066">
    <property type="component" value="Unassembled WGS sequence"/>
</dbReference>
<accession>A0A2W0HSU7</accession>
<dbReference type="Pfam" id="PF00171">
    <property type="entry name" value="Aldedh"/>
    <property type="match status" value="1"/>
</dbReference>
<dbReference type="AlphaFoldDB" id="A0A2W0HSU7"/>
<proteinExistence type="inferred from homology"/>
<evidence type="ECO:0000256" key="2">
    <source>
        <dbReference type="ARBA" id="ARBA00023002"/>
    </source>
</evidence>
<evidence type="ECO:0000313" key="5">
    <source>
        <dbReference type="Proteomes" id="UP000248066"/>
    </source>
</evidence>
<dbReference type="PANTHER" id="PTHR42991:SF1">
    <property type="entry name" value="ALDEHYDE DEHYDROGENASE"/>
    <property type="match status" value="1"/>
</dbReference>
<dbReference type="OrthoDB" id="9762913at2"/>
<sequence>MTTETMSYPHVIGEDRTKNQETIDVENKYDQRVLGSVFRGGKEEVDRAVAAARQAFEQSQLTPSERGELLRKAAELFSEKKEELAQTITAEVGKVIRDARMEVDRGIQTFLAAAEEAGRITGHTVPIENQKGNENRLAFTIRQPVGVIGAITPFNFPFNLTAHKLAPALAAGNTVVLKPAEKTPLSAMMMVDLLLEAGFRPGTINVVNGYGHEAGDALLRHPDVDMYTFTGSPDVGKIIKSTTGIRKVTLELGSNAPNIVHSDVDDLYEVAKSCVEKGMMHNGQACISVQRIYVHEDRADEFLRYAKEAAEALEVGNPQDDDTRVGPLIDVKSAERIEAWVNEAVSGGARIISGGRREGAIYYPTVLTDVQPDMRVVCEEVFAPVVVVVPYSDIQEAIRQANDSRFGLQVGVFTKDIDLAIHAAKKLRYGGIILNDVSTFRADTMPYGGIKDSGVGKEGPKYAIEEMTDEKIIVINAK</sequence>
<dbReference type="PANTHER" id="PTHR42991">
    <property type="entry name" value="ALDEHYDE DEHYDROGENASE"/>
    <property type="match status" value="1"/>
</dbReference>
<dbReference type="Gene3D" id="3.40.605.10">
    <property type="entry name" value="Aldehyde Dehydrogenase, Chain A, domain 1"/>
    <property type="match status" value="1"/>
</dbReference>
<dbReference type="InterPro" id="IPR016163">
    <property type="entry name" value="Ald_DH_C"/>
</dbReference>
<comment type="similarity">
    <text evidence="1">Belongs to the aldehyde dehydrogenase family.</text>
</comment>
<dbReference type="Gene3D" id="3.40.309.10">
    <property type="entry name" value="Aldehyde Dehydrogenase, Chain A, domain 2"/>
    <property type="match status" value="1"/>
</dbReference>
<organism evidence="4 5">
    <name type="scientific">Alteribacter lacisalsi</name>
    <dbReference type="NCBI Taxonomy" id="2045244"/>
    <lineage>
        <taxon>Bacteria</taxon>
        <taxon>Bacillati</taxon>
        <taxon>Bacillota</taxon>
        <taxon>Bacilli</taxon>
        <taxon>Bacillales</taxon>
        <taxon>Bacillaceae</taxon>
        <taxon>Alteribacter</taxon>
    </lineage>
</organism>
<name>A0A2W0HSU7_9BACI</name>
<protein>
    <submittedName>
        <fullName evidence="4">Aldehyde dehydrogenase</fullName>
    </submittedName>
</protein>
<dbReference type="InterPro" id="IPR016161">
    <property type="entry name" value="Ald_DH/histidinol_DH"/>
</dbReference>
<dbReference type="InterPro" id="IPR051020">
    <property type="entry name" value="ALDH-related_metabolic_enz"/>
</dbReference>
<evidence type="ECO:0000313" key="4">
    <source>
        <dbReference type="EMBL" id="PYZ96678.1"/>
    </source>
</evidence>
<dbReference type="RefSeq" id="WP_110520615.1">
    <property type="nucleotide sequence ID" value="NZ_PDOF01000002.1"/>
</dbReference>
<comment type="caution">
    <text evidence="4">The sequence shown here is derived from an EMBL/GenBank/DDBJ whole genome shotgun (WGS) entry which is preliminary data.</text>
</comment>
<dbReference type="EMBL" id="PDOF01000002">
    <property type="protein sequence ID" value="PYZ96678.1"/>
    <property type="molecule type" value="Genomic_DNA"/>
</dbReference>
<feature type="domain" description="Aldehyde dehydrogenase" evidence="3">
    <location>
        <begin position="18"/>
        <end position="472"/>
    </location>
</feature>
<dbReference type="InterPro" id="IPR015590">
    <property type="entry name" value="Aldehyde_DH_dom"/>
</dbReference>
<evidence type="ECO:0000259" key="3">
    <source>
        <dbReference type="Pfam" id="PF00171"/>
    </source>
</evidence>
<dbReference type="SUPFAM" id="SSF53720">
    <property type="entry name" value="ALDH-like"/>
    <property type="match status" value="1"/>
</dbReference>
<keyword evidence="2" id="KW-0560">Oxidoreductase</keyword>
<reference evidence="4 5" key="1">
    <citation type="submission" date="2017-10" db="EMBL/GenBank/DDBJ databases">
        <title>Bacillus sp. nov., a halophilic bacterium isolated from a Yangshapao Lake.</title>
        <authorList>
            <person name="Wang H."/>
        </authorList>
    </citation>
    <scope>NUCLEOTIDE SEQUENCE [LARGE SCALE GENOMIC DNA]</scope>
    <source>
        <strain evidence="4 5">YSP-3</strain>
    </source>
</reference>
<keyword evidence="5" id="KW-1185">Reference proteome</keyword>
<dbReference type="GO" id="GO:0008911">
    <property type="term" value="F:lactaldehyde dehydrogenase (NAD+) activity"/>
    <property type="evidence" value="ECO:0007669"/>
    <property type="project" value="TreeGrafter"/>
</dbReference>
<gene>
    <name evidence="4" type="ORF">CR205_13340</name>
</gene>
<dbReference type="InterPro" id="IPR016162">
    <property type="entry name" value="Ald_DH_N"/>
</dbReference>